<feature type="domain" description="4Fe-4S ferredoxin-type" evidence="6">
    <location>
        <begin position="1"/>
        <end position="29"/>
    </location>
</feature>
<evidence type="ECO:0000313" key="7">
    <source>
        <dbReference type="EMBL" id="RGE56969.1"/>
    </source>
</evidence>
<dbReference type="AlphaFoldDB" id="A0A3E3HYU5"/>
<keyword evidence="4" id="KW-0408">Iron</keyword>
<dbReference type="Pfam" id="PF13237">
    <property type="entry name" value="Fer4_10"/>
    <property type="match status" value="1"/>
</dbReference>
<dbReference type="SUPFAM" id="SSF55469">
    <property type="entry name" value="FMN-dependent nitroreductase-like"/>
    <property type="match status" value="1"/>
</dbReference>
<evidence type="ECO:0000256" key="2">
    <source>
        <dbReference type="ARBA" id="ARBA00022723"/>
    </source>
</evidence>
<dbReference type="Gene3D" id="3.30.70.3270">
    <property type="match status" value="1"/>
</dbReference>
<reference evidence="7" key="1">
    <citation type="submission" date="2018-08" db="EMBL/GenBank/DDBJ databases">
        <title>A genome reference for cultivated species of the human gut microbiota.</title>
        <authorList>
            <person name="Zou Y."/>
            <person name="Xue W."/>
            <person name="Luo G."/>
        </authorList>
    </citation>
    <scope>NUCLEOTIDE SEQUENCE [LARGE SCALE GENOMIC DNA]</scope>
    <source>
        <strain evidence="7">TF05-5AC</strain>
    </source>
</reference>
<dbReference type="InterPro" id="IPR029479">
    <property type="entry name" value="Nitroreductase"/>
</dbReference>
<evidence type="ECO:0000256" key="1">
    <source>
        <dbReference type="ARBA" id="ARBA00007118"/>
    </source>
</evidence>
<dbReference type="PANTHER" id="PTHR43673">
    <property type="entry name" value="NAD(P)H NITROREDUCTASE YDGI-RELATED"/>
    <property type="match status" value="1"/>
</dbReference>
<keyword evidence="3" id="KW-0560">Oxidoreductase</keyword>
<dbReference type="PANTHER" id="PTHR43673:SF10">
    <property type="entry name" value="NADH DEHYDROGENASE_NAD(P)H NITROREDUCTASE XCC3605-RELATED"/>
    <property type="match status" value="1"/>
</dbReference>
<dbReference type="Gene3D" id="3.30.70.20">
    <property type="match status" value="1"/>
</dbReference>
<keyword evidence="8" id="KW-1185">Reference proteome</keyword>
<evidence type="ECO:0000256" key="4">
    <source>
        <dbReference type="ARBA" id="ARBA00023004"/>
    </source>
</evidence>
<dbReference type="Proteomes" id="UP000260812">
    <property type="component" value="Unassembled WGS sequence"/>
</dbReference>
<keyword evidence="2" id="KW-0479">Metal-binding</keyword>
<dbReference type="Pfam" id="PF00881">
    <property type="entry name" value="Nitroreductase"/>
    <property type="match status" value="1"/>
</dbReference>
<dbReference type="GO" id="GO:0051536">
    <property type="term" value="F:iron-sulfur cluster binding"/>
    <property type="evidence" value="ECO:0007669"/>
    <property type="project" value="UniProtKB-KW"/>
</dbReference>
<protein>
    <submittedName>
        <fullName evidence="7">4Fe-4S dicluster domain-containing protein</fullName>
    </submittedName>
</protein>
<dbReference type="PROSITE" id="PS00198">
    <property type="entry name" value="4FE4S_FER_1"/>
    <property type="match status" value="1"/>
</dbReference>
<evidence type="ECO:0000256" key="5">
    <source>
        <dbReference type="ARBA" id="ARBA00023014"/>
    </source>
</evidence>
<dbReference type="InterPro" id="IPR017896">
    <property type="entry name" value="4Fe4S_Fe-S-bd"/>
</dbReference>
<comment type="caution">
    <text evidence="7">The sequence shown here is derived from an EMBL/GenBank/DDBJ whole genome shotgun (WGS) entry which is preliminary data.</text>
</comment>
<evidence type="ECO:0000259" key="6">
    <source>
        <dbReference type="PROSITE" id="PS51379"/>
    </source>
</evidence>
<dbReference type="Gene3D" id="3.40.109.10">
    <property type="entry name" value="NADH Oxidase"/>
    <property type="match status" value="1"/>
</dbReference>
<gene>
    <name evidence="7" type="ORF">DXC51_21560</name>
</gene>
<feature type="domain" description="4Fe-4S ferredoxin-type" evidence="6">
    <location>
        <begin position="30"/>
        <end position="59"/>
    </location>
</feature>
<accession>A0A3E3HYU5</accession>
<organism evidence="7 8">
    <name type="scientific">Eisenbergiella massiliensis</name>
    <dbReference type="NCBI Taxonomy" id="1720294"/>
    <lineage>
        <taxon>Bacteria</taxon>
        <taxon>Bacillati</taxon>
        <taxon>Bacillota</taxon>
        <taxon>Clostridia</taxon>
        <taxon>Lachnospirales</taxon>
        <taxon>Lachnospiraceae</taxon>
        <taxon>Eisenbergiella</taxon>
    </lineage>
</organism>
<evidence type="ECO:0000256" key="3">
    <source>
        <dbReference type="ARBA" id="ARBA00023002"/>
    </source>
</evidence>
<evidence type="ECO:0000313" key="8">
    <source>
        <dbReference type="Proteomes" id="UP000260812"/>
    </source>
</evidence>
<keyword evidence="5" id="KW-0411">Iron-sulfur</keyword>
<name>A0A3E3HYU5_9FIRM</name>
<dbReference type="InterPro" id="IPR017900">
    <property type="entry name" value="4Fe4S_Fe_S_CS"/>
</dbReference>
<dbReference type="GO" id="GO:0046872">
    <property type="term" value="F:metal ion binding"/>
    <property type="evidence" value="ECO:0007669"/>
    <property type="project" value="UniProtKB-KW"/>
</dbReference>
<dbReference type="EMBL" id="QVLV01000019">
    <property type="protein sequence ID" value="RGE56969.1"/>
    <property type="molecule type" value="Genomic_DNA"/>
</dbReference>
<dbReference type="SUPFAM" id="SSF54862">
    <property type="entry name" value="4Fe-4S ferredoxins"/>
    <property type="match status" value="1"/>
</dbReference>
<dbReference type="GeneID" id="97989379"/>
<proteinExistence type="inferred from homology"/>
<comment type="similarity">
    <text evidence="1">Belongs to the nitroreductase family.</text>
</comment>
<dbReference type="GO" id="GO:0016491">
    <property type="term" value="F:oxidoreductase activity"/>
    <property type="evidence" value="ECO:0007669"/>
    <property type="project" value="UniProtKB-KW"/>
</dbReference>
<dbReference type="InterPro" id="IPR000415">
    <property type="entry name" value="Nitroreductase-like"/>
</dbReference>
<sequence length="258" mass="28930">MIFIDSSKCTGCGQCTRVCPFTVLRLNQEGKAENTGKKCIACMHCAAICPADAITYDSRPAVAEKTQPLPEDCSTTVKQLIYQRRSYRRFLKKKVPGDILRAALDAAENAPSAKNEHPVRWIILESKEIRQCIMDWILEYCKENQVSMELISEYANGNNPVMGENAVIIIGICRRNSINPAQDTAIALTTAELLLQAEGIGTCWGGYLTRFLNLIPECRMVLEIPEGYEVYGTLLAGYPDRQNYRYLPARKKAEIKII</sequence>
<dbReference type="PROSITE" id="PS51379">
    <property type="entry name" value="4FE4S_FER_2"/>
    <property type="match status" value="2"/>
</dbReference>
<dbReference type="RefSeq" id="WP_117545396.1">
    <property type="nucleotide sequence ID" value="NZ_QVLV01000019.1"/>
</dbReference>